<dbReference type="InterPro" id="IPR000305">
    <property type="entry name" value="GIY-YIG_endonuc"/>
</dbReference>
<gene>
    <name evidence="3" type="ORF">A2126_01055</name>
</gene>
<dbReference type="PANTHER" id="PTHR34477:SF1">
    <property type="entry name" value="UPF0213 PROTEIN YHBQ"/>
    <property type="match status" value="1"/>
</dbReference>
<keyword evidence="3" id="KW-0378">Hydrolase</keyword>
<proteinExistence type="inferred from homology"/>
<comment type="similarity">
    <text evidence="1">Belongs to the UPF0213 family.</text>
</comment>
<dbReference type="PROSITE" id="PS50164">
    <property type="entry name" value="GIY_YIG"/>
    <property type="match status" value="1"/>
</dbReference>
<feature type="domain" description="GIY-YIG" evidence="2">
    <location>
        <begin position="1"/>
        <end position="65"/>
    </location>
</feature>
<accession>A0A1G1W9H5</accession>
<dbReference type="EMBL" id="MHCO01000023">
    <property type="protein sequence ID" value="OGY23997.1"/>
    <property type="molecule type" value="Genomic_DNA"/>
</dbReference>
<evidence type="ECO:0000313" key="4">
    <source>
        <dbReference type="Proteomes" id="UP000178493"/>
    </source>
</evidence>
<evidence type="ECO:0000256" key="1">
    <source>
        <dbReference type="ARBA" id="ARBA00007435"/>
    </source>
</evidence>
<comment type="caution">
    <text evidence="3">The sequence shown here is derived from an EMBL/GenBank/DDBJ whole genome shotgun (WGS) entry which is preliminary data.</text>
</comment>
<feature type="non-terminal residue" evidence="3">
    <location>
        <position position="65"/>
    </location>
</feature>
<dbReference type="GO" id="GO:0004519">
    <property type="term" value="F:endonuclease activity"/>
    <property type="evidence" value="ECO:0007669"/>
    <property type="project" value="UniProtKB-KW"/>
</dbReference>
<keyword evidence="3" id="KW-0540">Nuclease</keyword>
<dbReference type="CDD" id="cd10456">
    <property type="entry name" value="GIY-YIG_UPF0213"/>
    <property type="match status" value="1"/>
</dbReference>
<evidence type="ECO:0000259" key="2">
    <source>
        <dbReference type="PROSITE" id="PS50164"/>
    </source>
</evidence>
<dbReference type="PANTHER" id="PTHR34477">
    <property type="entry name" value="UPF0213 PROTEIN YHBQ"/>
    <property type="match status" value="1"/>
</dbReference>
<reference evidence="3 4" key="1">
    <citation type="journal article" date="2016" name="Nat. Commun.">
        <title>Thousands of microbial genomes shed light on interconnected biogeochemical processes in an aquifer system.</title>
        <authorList>
            <person name="Anantharaman K."/>
            <person name="Brown C.T."/>
            <person name="Hug L.A."/>
            <person name="Sharon I."/>
            <person name="Castelle C.J."/>
            <person name="Probst A.J."/>
            <person name="Thomas B.C."/>
            <person name="Singh A."/>
            <person name="Wilkins M.J."/>
            <person name="Karaoz U."/>
            <person name="Brodie E.L."/>
            <person name="Williams K.H."/>
            <person name="Hubbard S.S."/>
            <person name="Banfield J.F."/>
        </authorList>
    </citation>
    <scope>NUCLEOTIDE SEQUENCE [LARGE SCALE GENOMIC DNA]</scope>
</reference>
<dbReference type="Pfam" id="PF01541">
    <property type="entry name" value="GIY-YIG"/>
    <property type="match status" value="1"/>
</dbReference>
<dbReference type="InterPro" id="IPR050190">
    <property type="entry name" value="UPF0213_domain"/>
</dbReference>
<sequence>MYYLYIIECSDKTFYTGICVNLEKRIAEHNSSNLGAKYTFSRRPVKLVFSKEFKDCSAASKEEAR</sequence>
<name>A0A1G1W9H5_9BACT</name>
<dbReference type="Gene3D" id="3.40.1440.10">
    <property type="entry name" value="GIY-YIG endonuclease"/>
    <property type="match status" value="1"/>
</dbReference>
<keyword evidence="3" id="KW-0255">Endonuclease</keyword>
<dbReference type="Proteomes" id="UP000178493">
    <property type="component" value="Unassembled WGS sequence"/>
</dbReference>
<organism evidence="3 4">
    <name type="scientific">Candidatus Woykebacteria bacterium GWB1_45_5</name>
    <dbReference type="NCBI Taxonomy" id="1802592"/>
    <lineage>
        <taxon>Bacteria</taxon>
        <taxon>Candidatus Woykeibacteriota</taxon>
    </lineage>
</organism>
<dbReference type="InterPro" id="IPR035901">
    <property type="entry name" value="GIY-YIG_endonuc_sf"/>
</dbReference>
<protein>
    <submittedName>
        <fullName evidence="3">Endonuclease</fullName>
    </submittedName>
</protein>
<dbReference type="SUPFAM" id="SSF82771">
    <property type="entry name" value="GIY-YIG endonuclease"/>
    <property type="match status" value="1"/>
</dbReference>
<dbReference type="AlphaFoldDB" id="A0A1G1W9H5"/>
<evidence type="ECO:0000313" key="3">
    <source>
        <dbReference type="EMBL" id="OGY23997.1"/>
    </source>
</evidence>